<feature type="region of interest" description="Disordered" evidence="1">
    <location>
        <begin position="1"/>
        <end position="31"/>
    </location>
</feature>
<dbReference type="Proteomes" id="UP000255165">
    <property type="component" value="Unassembled WGS sequence"/>
</dbReference>
<organism evidence="2 3">
    <name type="scientific">Cupriavidus lacunae</name>
    <dbReference type="NCBI Taxonomy" id="2666307"/>
    <lineage>
        <taxon>Bacteria</taxon>
        <taxon>Pseudomonadati</taxon>
        <taxon>Pseudomonadota</taxon>
        <taxon>Betaproteobacteria</taxon>
        <taxon>Burkholderiales</taxon>
        <taxon>Burkholderiaceae</taxon>
        <taxon>Cupriavidus</taxon>
    </lineage>
</organism>
<evidence type="ECO:0000313" key="3">
    <source>
        <dbReference type="Proteomes" id="UP000255165"/>
    </source>
</evidence>
<reference evidence="3" key="1">
    <citation type="submission" date="2018-06" db="EMBL/GenBank/DDBJ databases">
        <authorList>
            <person name="Feng T."/>
            <person name="Jeon C.O."/>
        </authorList>
    </citation>
    <scope>NUCLEOTIDE SEQUENCE [LARGE SCALE GENOMIC DNA]</scope>
    <source>
        <strain evidence="3">S23</strain>
    </source>
</reference>
<sequence>MNSPQGTNRRKRALGSPGFTEHGRVGAAFANHENQVAKVLLDHRRGMRTDGQHNRGHGSRNDDCAKGMAPELLPFEGRDPFRATLGQIIDELQGTCLIRKDTDSRKYK</sequence>
<comment type="caution">
    <text evidence="2">The sequence shown here is derived from an EMBL/GenBank/DDBJ whole genome shotgun (WGS) entry which is preliminary data.</text>
</comment>
<feature type="region of interest" description="Disordered" evidence="1">
    <location>
        <begin position="46"/>
        <end position="71"/>
    </location>
</feature>
<evidence type="ECO:0000256" key="1">
    <source>
        <dbReference type="SAM" id="MobiDB-lite"/>
    </source>
</evidence>
<protein>
    <submittedName>
        <fullName evidence="2">Uncharacterized protein</fullName>
    </submittedName>
</protein>
<proteinExistence type="predicted"/>
<evidence type="ECO:0000313" key="2">
    <source>
        <dbReference type="EMBL" id="RDK06026.1"/>
    </source>
</evidence>
<dbReference type="AlphaFoldDB" id="A0A370NKD2"/>
<name>A0A370NKD2_9BURK</name>
<gene>
    <name evidence="2" type="ORF">DN412_33600</name>
</gene>
<dbReference type="EMBL" id="QKWJ01000074">
    <property type="protein sequence ID" value="RDK06026.1"/>
    <property type="molecule type" value="Genomic_DNA"/>
</dbReference>
<keyword evidence="3" id="KW-1185">Reference proteome</keyword>
<accession>A0A370NKD2</accession>
<feature type="compositionally biased region" description="Basic and acidic residues" evidence="1">
    <location>
        <begin position="46"/>
        <end position="65"/>
    </location>
</feature>